<feature type="transmembrane region" description="Helical" evidence="1">
    <location>
        <begin position="53"/>
        <end position="73"/>
    </location>
</feature>
<dbReference type="AlphaFoldDB" id="A0AB37UA06"/>
<dbReference type="Proteomes" id="UP000282574">
    <property type="component" value="Unassembled WGS sequence"/>
</dbReference>
<comment type="caution">
    <text evidence="3">The sequence shown here is derived from an EMBL/GenBank/DDBJ whole genome shotgun (WGS) entry which is preliminary data.</text>
</comment>
<keyword evidence="4" id="KW-1185">Reference proteome</keyword>
<evidence type="ECO:0000259" key="2">
    <source>
        <dbReference type="PROSITE" id="PS51278"/>
    </source>
</evidence>
<gene>
    <name evidence="3" type="ORF">DSM107010_67040</name>
</gene>
<keyword evidence="1" id="KW-1133">Transmembrane helix</keyword>
<dbReference type="RefSeq" id="WP_199755960.1">
    <property type="nucleotide sequence ID" value="NZ_JAVKZF010000004.1"/>
</dbReference>
<organism evidence="3 4">
    <name type="scientific">Chroococcidiopsis cubana SAG 39.79</name>
    <dbReference type="NCBI Taxonomy" id="388085"/>
    <lineage>
        <taxon>Bacteria</taxon>
        <taxon>Bacillati</taxon>
        <taxon>Cyanobacteriota</taxon>
        <taxon>Cyanophyceae</taxon>
        <taxon>Chroococcidiopsidales</taxon>
        <taxon>Chroococcidiopsidaceae</taxon>
        <taxon>Chroococcidiopsis</taxon>
    </lineage>
</organism>
<keyword evidence="1" id="KW-0472">Membrane</keyword>
<evidence type="ECO:0000313" key="4">
    <source>
        <dbReference type="Proteomes" id="UP000282574"/>
    </source>
</evidence>
<evidence type="ECO:0000256" key="1">
    <source>
        <dbReference type="SAM" id="Phobius"/>
    </source>
</evidence>
<feature type="transmembrane region" description="Helical" evidence="1">
    <location>
        <begin position="21"/>
        <end position="47"/>
    </location>
</feature>
<sequence>MKVTQLLLVQSLDWKNISPEIGAATVVAVISIGNLDLCWAFLLFLSIATLLRLVWNSAIFIHGLGHAIAIATLDRQLNALNIINILEHRSIAVTLRSLLPFEPIFMPGCDRADLWVAAGDRTPWRIRIKALGGVGFNLLAIALLWQLSSDSFGNIWTSNCQAISLISTLFNQTFLGANLLIILSSWSDLAALVTGVAEIFCCGNFGFLGQRNASDDPRQLLPERVVNVFHEMGRETEIRGEQAGGGLVVATNRDNQTVFVGKKVVNKKRDNLTTSLETAFAAERRKAALAGIKPLESTVMGVWHYRFGTSGPPAVLETHWHEWMSARQASVWQFLEGEWVHQYKNVNHRITHNGDFDAWTLFDRSIGNTELGWWLERVLHTPNHTRGDSPKIAGMMDLLVTQGMWDASVRLAYQLAIAPSIESAFGGQKPAVDAPNTAPSPQDISNWAATFENIFVLYRKLLAAPDSPACSQYFCCLEHDTLQATTNDRSVSQQSWYCQLLTAPNSPVSSQHFNDLEHDILQATTNDSSMSQWSWQRRVTFVRTAIHAFFHNDLYFATKTFMSRAEGSFGLVTVSTLEEGRLVLSAQGQPMSIGFNWQDAYMVYASEPAAVDAVLLNLPESYRLDLDQKLGEIALVSSQDIEVYSMSQKCEVALSELKARWISMADHPYLPQIKNPENDIIDPIAADLRDIPPTLAEIKLSWQNSDSLDRQSADYLVQLFCEKAHKFEQKWQKMVRAGLTEHMQQLPSVDLLVTGVENSLWLGERFAQDLKIVFPRLNVRVISSNEVLQQLQHDFSSLQLGKDSIVLAITQSGQTFPTVQAINTFDQLYRQDIIGELFILTT</sequence>
<feature type="domain" description="Glutamine amidotransferase type-2" evidence="2">
    <location>
        <begin position="202"/>
        <end position="639"/>
    </location>
</feature>
<dbReference type="PROSITE" id="PS51278">
    <property type="entry name" value="GATASE_TYPE_2"/>
    <property type="match status" value="1"/>
</dbReference>
<feature type="transmembrane region" description="Helical" evidence="1">
    <location>
        <begin position="189"/>
        <end position="209"/>
    </location>
</feature>
<dbReference type="EMBL" id="RSCK01000139">
    <property type="protein sequence ID" value="RUT00708.1"/>
    <property type="molecule type" value="Genomic_DNA"/>
</dbReference>
<name>A0AB37UA06_9CYAN</name>
<feature type="transmembrane region" description="Helical" evidence="1">
    <location>
        <begin position="162"/>
        <end position="182"/>
    </location>
</feature>
<protein>
    <recommendedName>
        <fullName evidence="2">Glutamine amidotransferase type-2 domain-containing protein</fullName>
    </recommendedName>
</protein>
<reference evidence="3 4" key="1">
    <citation type="journal article" date="2019" name="Genome Biol. Evol.">
        <title>Day and night: Metabolic profiles and evolutionary relationships of six axenic non-marine cyanobacteria.</title>
        <authorList>
            <person name="Will S.E."/>
            <person name="Henke P."/>
            <person name="Boedeker C."/>
            <person name="Huang S."/>
            <person name="Brinkmann H."/>
            <person name="Rohde M."/>
            <person name="Jarek M."/>
            <person name="Friedl T."/>
            <person name="Seufert S."/>
            <person name="Schumacher M."/>
            <person name="Overmann J."/>
            <person name="Neumann-Schaal M."/>
            <person name="Petersen J."/>
        </authorList>
    </citation>
    <scope>NUCLEOTIDE SEQUENCE [LARGE SCALE GENOMIC DNA]</scope>
    <source>
        <strain evidence="3 4">SAG 39.79</strain>
    </source>
</reference>
<dbReference type="InterPro" id="IPR017932">
    <property type="entry name" value="GATase_2_dom"/>
</dbReference>
<accession>A0AB37UA06</accession>
<evidence type="ECO:0000313" key="3">
    <source>
        <dbReference type="EMBL" id="RUT00708.1"/>
    </source>
</evidence>
<proteinExistence type="predicted"/>
<feature type="transmembrane region" description="Helical" evidence="1">
    <location>
        <begin position="130"/>
        <end position="147"/>
    </location>
</feature>
<keyword evidence="1" id="KW-0812">Transmembrane</keyword>